<dbReference type="RefSeq" id="WP_081796658.1">
    <property type="nucleotide sequence ID" value="NZ_JAEMUK010000002.1"/>
</dbReference>
<evidence type="ECO:0000256" key="2">
    <source>
        <dbReference type="ARBA" id="ARBA00016013"/>
    </source>
</evidence>
<accession>A0A8I1KKI6</accession>
<feature type="region of interest" description="Disordered" evidence="5">
    <location>
        <begin position="1"/>
        <end position="26"/>
    </location>
</feature>
<evidence type="ECO:0000313" key="6">
    <source>
        <dbReference type="EMBL" id="MBJ7541993.1"/>
    </source>
</evidence>
<dbReference type="AlphaFoldDB" id="A0A8I1KKI6"/>
<keyword evidence="7" id="KW-1185">Reference proteome</keyword>
<protein>
    <recommendedName>
        <fullName evidence="2">Basal-body rod modification protein FlgD</fullName>
    </recommendedName>
</protein>
<dbReference type="NCBIfam" id="NF004670">
    <property type="entry name" value="PRK06009.1"/>
    <property type="match status" value="1"/>
</dbReference>
<dbReference type="Proteomes" id="UP000623250">
    <property type="component" value="Unassembled WGS sequence"/>
</dbReference>
<keyword evidence="6" id="KW-0282">Flagellum</keyword>
<dbReference type="EMBL" id="JAEMUK010000002">
    <property type="protein sequence ID" value="MBJ7541993.1"/>
    <property type="molecule type" value="Genomic_DNA"/>
</dbReference>
<reference evidence="6 7" key="1">
    <citation type="submission" date="2020-12" db="EMBL/GenBank/DDBJ databases">
        <title>Revised draft genomes of Rhodomicrobium vannielii ATCC 17100 and Rhodomicrobium udaipurense JA643.</title>
        <authorList>
            <person name="Conners E.M."/>
            <person name="Davenport E.J."/>
            <person name="Bose A."/>
        </authorList>
    </citation>
    <scope>NUCLEOTIDE SEQUENCE [LARGE SCALE GENOMIC DNA]</scope>
    <source>
        <strain evidence="6 7">JA643</strain>
    </source>
</reference>
<keyword evidence="6" id="KW-0969">Cilium</keyword>
<evidence type="ECO:0000256" key="4">
    <source>
        <dbReference type="ARBA" id="ARBA00024746"/>
    </source>
</evidence>
<comment type="similarity">
    <text evidence="1">Belongs to the FlgD family.</text>
</comment>
<evidence type="ECO:0000313" key="7">
    <source>
        <dbReference type="Proteomes" id="UP000623250"/>
    </source>
</evidence>
<sequence>MSVPATTSSTNAASTTSTSTSSTSESNTLDYNSFLQLLVAQLQNQDPTDPTDPTQFISQLASFSSVEQLVNANSRLDTMLTQAAISQGASLIGKNVTSADGTVSGKIVSIEINSSGSVATLANGSTIELASGVVIS</sequence>
<keyword evidence="6" id="KW-0966">Cell projection</keyword>
<dbReference type="GO" id="GO:0044781">
    <property type="term" value="P:bacterial-type flagellum organization"/>
    <property type="evidence" value="ECO:0007669"/>
    <property type="project" value="UniProtKB-KW"/>
</dbReference>
<dbReference type="Pfam" id="PF03963">
    <property type="entry name" value="FlgD"/>
    <property type="match status" value="1"/>
</dbReference>
<proteinExistence type="inferred from homology"/>
<organism evidence="6 7">
    <name type="scientific">Rhodomicrobium udaipurense</name>
    <dbReference type="NCBI Taxonomy" id="1202716"/>
    <lineage>
        <taxon>Bacteria</taxon>
        <taxon>Pseudomonadati</taxon>
        <taxon>Pseudomonadota</taxon>
        <taxon>Alphaproteobacteria</taxon>
        <taxon>Hyphomicrobiales</taxon>
        <taxon>Hyphomicrobiaceae</taxon>
        <taxon>Rhodomicrobium</taxon>
    </lineage>
</organism>
<comment type="function">
    <text evidence="4">Required for flagellar hook formation. May act as a scaffolding protein.</text>
</comment>
<evidence type="ECO:0000256" key="5">
    <source>
        <dbReference type="SAM" id="MobiDB-lite"/>
    </source>
</evidence>
<comment type="caution">
    <text evidence="6">The sequence shown here is derived from an EMBL/GenBank/DDBJ whole genome shotgun (WGS) entry which is preliminary data.</text>
</comment>
<dbReference type="InterPro" id="IPR005648">
    <property type="entry name" value="FlgD"/>
</dbReference>
<evidence type="ECO:0000256" key="3">
    <source>
        <dbReference type="ARBA" id="ARBA00022795"/>
    </source>
</evidence>
<gene>
    <name evidence="6" type="primary">flgD</name>
    <name evidence="6" type="ORF">JDN41_00285</name>
</gene>
<name>A0A8I1KKI6_9HYPH</name>
<keyword evidence="3" id="KW-1005">Bacterial flagellum biogenesis</keyword>
<evidence type="ECO:0000256" key="1">
    <source>
        <dbReference type="ARBA" id="ARBA00010577"/>
    </source>
</evidence>